<keyword evidence="2" id="KW-1185">Reference proteome</keyword>
<comment type="caution">
    <text evidence="1">The sequence shown here is derived from an EMBL/GenBank/DDBJ whole genome shotgun (WGS) entry which is preliminary data.</text>
</comment>
<proteinExistence type="predicted"/>
<evidence type="ECO:0000313" key="1">
    <source>
        <dbReference type="EMBL" id="MBD8006234.1"/>
    </source>
</evidence>
<evidence type="ECO:0000313" key="2">
    <source>
        <dbReference type="Proteomes" id="UP000648182"/>
    </source>
</evidence>
<protein>
    <submittedName>
        <fullName evidence="1">Uncharacterized protein</fullName>
    </submittedName>
</protein>
<dbReference type="Proteomes" id="UP000648182">
    <property type="component" value="Unassembled WGS sequence"/>
</dbReference>
<organism evidence="1 2">
    <name type="scientific">Bacillus norwichensis</name>
    <dbReference type="NCBI Taxonomy" id="2762217"/>
    <lineage>
        <taxon>Bacteria</taxon>
        <taxon>Bacillati</taxon>
        <taxon>Bacillota</taxon>
        <taxon>Bacilli</taxon>
        <taxon>Bacillales</taxon>
        <taxon>Bacillaceae</taxon>
        <taxon>Bacillus</taxon>
    </lineage>
</organism>
<sequence length="60" mass="7260">MKPNCSYFMDILRVEEEFEYDYPDMLAIRDYVQEILSTADIDEKLPNLKNTDFNYLSQDR</sequence>
<accession>A0ABR8VNB5</accession>
<dbReference type="EMBL" id="JACSPV010000026">
    <property type="protein sequence ID" value="MBD8006234.1"/>
    <property type="molecule type" value="Genomic_DNA"/>
</dbReference>
<gene>
    <name evidence="1" type="ORF">H9631_14230</name>
</gene>
<reference evidence="1 2" key="1">
    <citation type="submission" date="2020-08" db="EMBL/GenBank/DDBJ databases">
        <title>A Genomic Blueprint of the Chicken Gut Microbiome.</title>
        <authorList>
            <person name="Gilroy R."/>
            <person name="Ravi A."/>
            <person name="Getino M."/>
            <person name="Pursley I."/>
            <person name="Horton D.L."/>
            <person name="Alikhan N.-F."/>
            <person name="Baker D."/>
            <person name="Gharbi K."/>
            <person name="Hall N."/>
            <person name="Watson M."/>
            <person name="Adriaenssens E.M."/>
            <person name="Foster-Nyarko E."/>
            <person name="Jarju S."/>
            <person name="Secka A."/>
            <person name="Antonio M."/>
            <person name="Oren A."/>
            <person name="Chaudhuri R."/>
            <person name="La Ragione R.M."/>
            <person name="Hildebrand F."/>
            <person name="Pallen M.J."/>
        </authorList>
    </citation>
    <scope>NUCLEOTIDE SEQUENCE [LARGE SCALE GENOMIC DNA]</scope>
    <source>
        <strain evidence="1 2">Sa1BUA2</strain>
    </source>
</reference>
<name>A0ABR8VNB5_9BACI</name>